<evidence type="ECO:0000256" key="5">
    <source>
        <dbReference type="ARBA" id="ARBA00022692"/>
    </source>
</evidence>
<keyword evidence="18" id="KW-1185">Reference proteome</keyword>
<evidence type="ECO:0000259" key="16">
    <source>
        <dbReference type="PROSITE" id="PS50011"/>
    </source>
</evidence>
<comment type="subcellular location">
    <subcellularLocation>
        <location evidence="1">Membrane</location>
        <topology evidence="1">Single-pass type I membrane protein</topology>
    </subcellularLocation>
</comment>
<dbReference type="InterPro" id="IPR025287">
    <property type="entry name" value="WAK_GUB"/>
</dbReference>
<evidence type="ECO:0000256" key="12">
    <source>
        <dbReference type="ARBA" id="ARBA00023180"/>
    </source>
</evidence>
<evidence type="ECO:0000256" key="14">
    <source>
        <dbReference type="ARBA" id="ARBA00048679"/>
    </source>
</evidence>
<dbReference type="SMART" id="SM00220">
    <property type="entry name" value="S_TKc"/>
    <property type="match status" value="1"/>
</dbReference>
<dbReference type="InterPro" id="IPR011009">
    <property type="entry name" value="Kinase-like_dom_sf"/>
</dbReference>
<comment type="caution">
    <text evidence="17">The sequence shown here is derived from an EMBL/GenBank/DDBJ whole genome shotgun (WGS) entry which is preliminary data.</text>
</comment>
<dbReference type="PROSITE" id="PS00107">
    <property type="entry name" value="PROTEIN_KINASE_ATP"/>
    <property type="match status" value="1"/>
</dbReference>
<dbReference type="Pfam" id="PF00069">
    <property type="entry name" value="Pkinase"/>
    <property type="match status" value="1"/>
</dbReference>
<evidence type="ECO:0000256" key="10">
    <source>
        <dbReference type="ARBA" id="ARBA00022989"/>
    </source>
</evidence>
<dbReference type="PANTHER" id="PTHR27009">
    <property type="entry name" value="RUST RESISTANCE KINASE LR10-RELATED"/>
    <property type="match status" value="1"/>
</dbReference>
<evidence type="ECO:0000256" key="13">
    <source>
        <dbReference type="ARBA" id="ARBA00047899"/>
    </source>
</evidence>
<dbReference type="GO" id="GO:0004674">
    <property type="term" value="F:protein serine/threonine kinase activity"/>
    <property type="evidence" value="ECO:0007669"/>
    <property type="project" value="UniProtKB-KW"/>
</dbReference>
<reference evidence="17" key="1">
    <citation type="submission" date="2017-07" db="EMBL/GenBank/DDBJ databases">
        <title>Taro Niue Genome Assembly and Annotation.</title>
        <authorList>
            <person name="Atibalentja N."/>
            <person name="Keating K."/>
            <person name="Fields C.J."/>
        </authorList>
    </citation>
    <scope>NUCLEOTIDE SEQUENCE</scope>
    <source>
        <strain evidence="17">Niue_2</strain>
        <tissue evidence="17">Leaf</tissue>
    </source>
</reference>
<name>A0A843XQS2_COLES</name>
<comment type="catalytic activity">
    <reaction evidence="14">
        <text>L-seryl-[protein] + ATP = O-phospho-L-seryl-[protein] + ADP + H(+)</text>
        <dbReference type="Rhea" id="RHEA:17989"/>
        <dbReference type="Rhea" id="RHEA-COMP:9863"/>
        <dbReference type="Rhea" id="RHEA-COMP:11604"/>
        <dbReference type="ChEBI" id="CHEBI:15378"/>
        <dbReference type="ChEBI" id="CHEBI:29999"/>
        <dbReference type="ChEBI" id="CHEBI:30616"/>
        <dbReference type="ChEBI" id="CHEBI:83421"/>
        <dbReference type="ChEBI" id="CHEBI:456216"/>
        <dbReference type="EC" id="2.7.11.1"/>
    </reaction>
</comment>
<dbReference type="GO" id="GO:0016020">
    <property type="term" value="C:membrane"/>
    <property type="evidence" value="ECO:0007669"/>
    <property type="project" value="UniProtKB-SubCell"/>
</dbReference>
<dbReference type="InterPro" id="IPR017441">
    <property type="entry name" value="Protein_kinase_ATP_BS"/>
</dbReference>
<dbReference type="InterPro" id="IPR008271">
    <property type="entry name" value="Ser/Thr_kinase_AS"/>
</dbReference>
<dbReference type="AlphaFoldDB" id="A0A843XQS2"/>
<evidence type="ECO:0000256" key="9">
    <source>
        <dbReference type="ARBA" id="ARBA00022840"/>
    </source>
</evidence>
<keyword evidence="11" id="KW-0472">Membrane</keyword>
<dbReference type="Proteomes" id="UP000652761">
    <property type="component" value="Unassembled WGS sequence"/>
</dbReference>
<dbReference type="EMBL" id="NMUH01010784">
    <property type="protein sequence ID" value="MQM21257.1"/>
    <property type="molecule type" value="Genomic_DNA"/>
</dbReference>
<feature type="binding site" evidence="15">
    <location>
        <position position="330"/>
    </location>
    <ligand>
        <name>ATP</name>
        <dbReference type="ChEBI" id="CHEBI:30616"/>
    </ligand>
</feature>
<keyword evidence="10" id="KW-1133">Transmembrane helix</keyword>
<proteinExistence type="predicted"/>
<keyword evidence="8" id="KW-0418">Kinase</keyword>
<evidence type="ECO:0000256" key="7">
    <source>
        <dbReference type="ARBA" id="ARBA00022741"/>
    </source>
</evidence>
<keyword evidence="3" id="KW-0723">Serine/threonine-protein kinase</keyword>
<dbReference type="SUPFAM" id="SSF56112">
    <property type="entry name" value="Protein kinase-like (PK-like)"/>
    <property type="match status" value="1"/>
</dbReference>
<organism evidence="17 18">
    <name type="scientific">Colocasia esculenta</name>
    <name type="common">Wild taro</name>
    <name type="synonym">Arum esculentum</name>
    <dbReference type="NCBI Taxonomy" id="4460"/>
    <lineage>
        <taxon>Eukaryota</taxon>
        <taxon>Viridiplantae</taxon>
        <taxon>Streptophyta</taxon>
        <taxon>Embryophyta</taxon>
        <taxon>Tracheophyta</taxon>
        <taxon>Spermatophyta</taxon>
        <taxon>Magnoliopsida</taxon>
        <taxon>Liliopsida</taxon>
        <taxon>Araceae</taxon>
        <taxon>Aroideae</taxon>
        <taxon>Colocasieae</taxon>
        <taxon>Colocasia</taxon>
    </lineage>
</organism>
<feature type="domain" description="Protein kinase" evidence="16">
    <location>
        <begin position="302"/>
        <end position="549"/>
    </location>
</feature>
<evidence type="ECO:0000256" key="1">
    <source>
        <dbReference type="ARBA" id="ARBA00004479"/>
    </source>
</evidence>
<evidence type="ECO:0000256" key="8">
    <source>
        <dbReference type="ARBA" id="ARBA00022777"/>
    </source>
</evidence>
<evidence type="ECO:0000313" key="17">
    <source>
        <dbReference type="EMBL" id="MQM21257.1"/>
    </source>
</evidence>
<gene>
    <name evidence="17" type="ORF">Taro_054293</name>
</gene>
<evidence type="ECO:0000256" key="6">
    <source>
        <dbReference type="ARBA" id="ARBA00022729"/>
    </source>
</evidence>
<dbReference type="OrthoDB" id="547665at2759"/>
<keyword evidence="7 15" id="KW-0547">Nucleotide-binding</keyword>
<dbReference type="Pfam" id="PF13947">
    <property type="entry name" value="GUB_WAK_bind"/>
    <property type="match status" value="1"/>
</dbReference>
<keyword evidence="5" id="KW-0812">Transmembrane</keyword>
<dbReference type="FunFam" id="1.10.510.10:FF:001023">
    <property type="entry name" value="Os07g0541700 protein"/>
    <property type="match status" value="1"/>
</dbReference>
<evidence type="ECO:0000256" key="2">
    <source>
        <dbReference type="ARBA" id="ARBA00012513"/>
    </source>
</evidence>
<dbReference type="FunFam" id="3.30.200.20:FF:000178">
    <property type="entry name" value="serine/threonine-protein kinase PBS1-like"/>
    <property type="match status" value="1"/>
</dbReference>
<dbReference type="PROSITE" id="PS00108">
    <property type="entry name" value="PROTEIN_KINASE_ST"/>
    <property type="match status" value="1"/>
</dbReference>
<dbReference type="EC" id="2.7.11.1" evidence="2"/>
<dbReference type="Gene3D" id="1.10.510.10">
    <property type="entry name" value="Transferase(Phosphotransferase) domain 1"/>
    <property type="match status" value="1"/>
</dbReference>
<keyword evidence="4" id="KW-0808">Transferase</keyword>
<comment type="catalytic activity">
    <reaction evidence="13">
        <text>L-threonyl-[protein] + ATP = O-phospho-L-threonyl-[protein] + ADP + H(+)</text>
        <dbReference type="Rhea" id="RHEA:46608"/>
        <dbReference type="Rhea" id="RHEA-COMP:11060"/>
        <dbReference type="Rhea" id="RHEA-COMP:11605"/>
        <dbReference type="ChEBI" id="CHEBI:15378"/>
        <dbReference type="ChEBI" id="CHEBI:30013"/>
        <dbReference type="ChEBI" id="CHEBI:30616"/>
        <dbReference type="ChEBI" id="CHEBI:61977"/>
        <dbReference type="ChEBI" id="CHEBI:456216"/>
        <dbReference type="EC" id="2.7.11.1"/>
    </reaction>
</comment>
<dbReference type="InterPro" id="IPR000719">
    <property type="entry name" value="Prot_kinase_dom"/>
</dbReference>
<keyword evidence="9 15" id="KW-0067">ATP-binding</keyword>
<evidence type="ECO:0000256" key="15">
    <source>
        <dbReference type="PROSITE-ProRule" id="PRU10141"/>
    </source>
</evidence>
<evidence type="ECO:0000256" key="11">
    <source>
        <dbReference type="ARBA" id="ARBA00023136"/>
    </source>
</evidence>
<dbReference type="Gene3D" id="3.30.200.20">
    <property type="entry name" value="Phosphorylase Kinase, domain 1"/>
    <property type="match status" value="1"/>
</dbReference>
<protein>
    <recommendedName>
        <fullName evidence="2">non-specific serine/threonine protein kinase</fullName>
        <ecNumber evidence="2">2.7.11.1</ecNumber>
    </recommendedName>
</protein>
<dbReference type="GO" id="GO:0005524">
    <property type="term" value="F:ATP binding"/>
    <property type="evidence" value="ECO:0007669"/>
    <property type="project" value="UniProtKB-UniRule"/>
</dbReference>
<dbReference type="GO" id="GO:0030247">
    <property type="term" value="F:polysaccharide binding"/>
    <property type="evidence" value="ECO:0007669"/>
    <property type="project" value="InterPro"/>
</dbReference>
<keyword evidence="12" id="KW-0325">Glycoprotein</keyword>
<sequence length="549" mass="61622">MLLQSSTSTSGFHSSLSPCRNWKDAMDQGWWPKACVVFLLTLCHGAPMVDACEPTNCSTAGPVIRSPFRRSDQPPDCGYKGFELSCNGNATLVDLPSAGRRFVVRSISYENQRLYLDPESCPLDAFLNLDLSNSPFELHDSIQRWEPTFMLLNCTCEAPTVYLGNREPYNYLRIRCLDGQGRHIFGVSGDWLSYLNKSCISMRTQMVPQAFITSLCSGHRYDPSLGWRTPKQKGKWIRFAGVSIGAFLFISALATIAKLCLSWKWKKDKETADQMKIEKFLEECKALNPERYSYVDIKKITDQFKTKLGEGGYGSVYKGLLPSGIEVAVKVLIRTVGNVGEEFVNEVQTIGRIHHVNVVRLLGFCADGKNRALIYEFMPNESLEKYIFPEDRRGPPLGWTKLHEIAVGIARGIEYLHQGCDQRILHFDIKPHNILLDHNLTPKISDFGLSKLCSKEQSVDLELGPNIIEEQDANIARVLAVTALWCIQWYPVNRPSIKTVVQMLEGSVENLVIPPNPFVSTASIALDSKPRVHGTILPAISESETLEIN</sequence>
<evidence type="ECO:0000256" key="3">
    <source>
        <dbReference type="ARBA" id="ARBA00022527"/>
    </source>
</evidence>
<dbReference type="InterPro" id="IPR045874">
    <property type="entry name" value="LRK10/LRL21-25-like"/>
</dbReference>
<keyword evidence="6" id="KW-0732">Signal</keyword>
<accession>A0A843XQS2</accession>
<evidence type="ECO:0000256" key="4">
    <source>
        <dbReference type="ARBA" id="ARBA00022679"/>
    </source>
</evidence>
<evidence type="ECO:0000313" key="18">
    <source>
        <dbReference type="Proteomes" id="UP000652761"/>
    </source>
</evidence>
<dbReference type="PROSITE" id="PS50011">
    <property type="entry name" value="PROTEIN_KINASE_DOM"/>
    <property type="match status" value="1"/>
</dbReference>